<evidence type="ECO:0000256" key="3">
    <source>
        <dbReference type="ARBA" id="ARBA00023125"/>
    </source>
</evidence>
<dbReference type="InterPro" id="IPR000847">
    <property type="entry name" value="LysR_HTH_N"/>
</dbReference>
<protein>
    <submittedName>
        <fullName evidence="6">LysR family transcriptional regulator</fullName>
    </submittedName>
</protein>
<proteinExistence type="inferred from homology"/>
<dbReference type="Pfam" id="PF00126">
    <property type="entry name" value="HTH_1"/>
    <property type="match status" value="1"/>
</dbReference>
<evidence type="ECO:0000313" key="6">
    <source>
        <dbReference type="EMBL" id="MFC3852305.1"/>
    </source>
</evidence>
<gene>
    <name evidence="6" type="ORF">ACFOOG_05590</name>
</gene>
<keyword evidence="7" id="KW-1185">Reference proteome</keyword>
<dbReference type="Gene3D" id="3.40.190.10">
    <property type="entry name" value="Periplasmic binding protein-like II"/>
    <property type="match status" value="2"/>
</dbReference>
<dbReference type="PANTHER" id="PTHR30118">
    <property type="entry name" value="HTH-TYPE TRANSCRIPTIONAL REGULATOR LEUO-RELATED"/>
    <property type="match status" value="1"/>
</dbReference>
<evidence type="ECO:0000313" key="7">
    <source>
        <dbReference type="Proteomes" id="UP001595617"/>
    </source>
</evidence>
<dbReference type="CDD" id="cd08417">
    <property type="entry name" value="PBP2_Nitroaromatics_like"/>
    <property type="match status" value="1"/>
</dbReference>
<name>A0ABV7ZVR1_9GAMM</name>
<feature type="domain" description="HTH lysR-type" evidence="5">
    <location>
        <begin position="6"/>
        <end position="63"/>
    </location>
</feature>
<keyword evidence="4" id="KW-0804">Transcription</keyword>
<dbReference type="Proteomes" id="UP001595617">
    <property type="component" value="Unassembled WGS sequence"/>
</dbReference>
<dbReference type="PRINTS" id="PR00039">
    <property type="entry name" value="HTHLYSR"/>
</dbReference>
<organism evidence="6 7">
    <name type="scientific">Saccharospirillum mangrovi</name>
    <dbReference type="NCBI Taxonomy" id="2161747"/>
    <lineage>
        <taxon>Bacteria</taxon>
        <taxon>Pseudomonadati</taxon>
        <taxon>Pseudomonadota</taxon>
        <taxon>Gammaproteobacteria</taxon>
        <taxon>Oceanospirillales</taxon>
        <taxon>Saccharospirillaceae</taxon>
        <taxon>Saccharospirillum</taxon>
    </lineage>
</organism>
<dbReference type="PROSITE" id="PS50931">
    <property type="entry name" value="HTH_LYSR"/>
    <property type="match status" value="1"/>
</dbReference>
<keyword evidence="2" id="KW-0805">Transcription regulation</keyword>
<comment type="similarity">
    <text evidence="1">Belongs to the LysR transcriptional regulatory family.</text>
</comment>
<dbReference type="Gene3D" id="1.10.10.10">
    <property type="entry name" value="Winged helix-like DNA-binding domain superfamily/Winged helix DNA-binding domain"/>
    <property type="match status" value="1"/>
</dbReference>
<dbReference type="EMBL" id="JBHRYR010000002">
    <property type="protein sequence ID" value="MFC3852305.1"/>
    <property type="molecule type" value="Genomic_DNA"/>
</dbReference>
<dbReference type="Pfam" id="PF03466">
    <property type="entry name" value="LysR_substrate"/>
    <property type="match status" value="1"/>
</dbReference>
<dbReference type="PANTHER" id="PTHR30118:SF15">
    <property type="entry name" value="TRANSCRIPTIONAL REGULATORY PROTEIN"/>
    <property type="match status" value="1"/>
</dbReference>
<dbReference type="InterPro" id="IPR036390">
    <property type="entry name" value="WH_DNA-bd_sf"/>
</dbReference>
<evidence type="ECO:0000256" key="4">
    <source>
        <dbReference type="ARBA" id="ARBA00023163"/>
    </source>
</evidence>
<dbReference type="InterPro" id="IPR005119">
    <property type="entry name" value="LysR_subst-bd"/>
</dbReference>
<sequence>MNIARHDLNLLVYLDVLLRERNVTRAAERLNISQPAMSNGLKRLREMFHDPLLVRTSRGMEPTVRALALQPVIHQLLMGLEATLQSDEDFDAQTESRVFRIMASDYAASTLLPELMRRIRDQAPHLVLDIMTPSDVDFRDVEEGKIDMAINMFEDLPLSFYQKKLWHDDFRCLVHHQHPCVENFTLESYLAADHVWVSKTGYGVGTGISSKDMQKLGWVDRRLEQLGYARKIKLFTRDYHVAMYLALFRDLIVTVPARAARIYAPLPQLAIFKPPFDIPPIELKMVWSPLLHHDRSHIWLRQQISEAAEHIQEKIDAAKDMDKPLGLN</sequence>
<keyword evidence="3" id="KW-0238">DNA-binding</keyword>
<evidence type="ECO:0000259" key="5">
    <source>
        <dbReference type="PROSITE" id="PS50931"/>
    </source>
</evidence>
<dbReference type="RefSeq" id="WP_380694310.1">
    <property type="nucleotide sequence ID" value="NZ_JBHRYR010000002.1"/>
</dbReference>
<evidence type="ECO:0000256" key="1">
    <source>
        <dbReference type="ARBA" id="ARBA00009437"/>
    </source>
</evidence>
<dbReference type="SUPFAM" id="SSF46785">
    <property type="entry name" value="Winged helix' DNA-binding domain"/>
    <property type="match status" value="1"/>
</dbReference>
<reference evidence="7" key="1">
    <citation type="journal article" date="2019" name="Int. J. Syst. Evol. Microbiol.">
        <title>The Global Catalogue of Microorganisms (GCM) 10K type strain sequencing project: providing services to taxonomists for standard genome sequencing and annotation.</title>
        <authorList>
            <consortium name="The Broad Institute Genomics Platform"/>
            <consortium name="The Broad Institute Genome Sequencing Center for Infectious Disease"/>
            <person name="Wu L."/>
            <person name="Ma J."/>
        </authorList>
    </citation>
    <scope>NUCLEOTIDE SEQUENCE [LARGE SCALE GENOMIC DNA]</scope>
    <source>
        <strain evidence="7">IBRC 10765</strain>
    </source>
</reference>
<dbReference type="SUPFAM" id="SSF53850">
    <property type="entry name" value="Periplasmic binding protein-like II"/>
    <property type="match status" value="1"/>
</dbReference>
<dbReference type="InterPro" id="IPR037402">
    <property type="entry name" value="YidZ_PBP2"/>
</dbReference>
<accession>A0ABV7ZVR1</accession>
<comment type="caution">
    <text evidence="6">The sequence shown here is derived from an EMBL/GenBank/DDBJ whole genome shotgun (WGS) entry which is preliminary data.</text>
</comment>
<dbReference type="InterPro" id="IPR050389">
    <property type="entry name" value="LysR-type_TF"/>
</dbReference>
<dbReference type="InterPro" id="IPR036388">
    <property type="entry name" value="WH-like_DNA-bd_sf"/>
</dbReference>
<evidence type="ECO:0000256" key="2">
    <source>
        <dbReference type="ARBA" id="ARBA00023015"/>
    </source>
</evidence>